<name>A0AAD5LQP2_PYTIN</name>
<reference evidence="6" key="1">
    <citation type="submission" date="2021-12" db="EMBL/GenBank/DDBJ databases">
        <title>Prjna785345.</title>
        <authorList>
            <person name="Rujirawat T."/>
            <person name="Krajaejun T."/>
        </authorList>
    </citation>
    <scope>NUCLEOTIDE SEQUENCE</scope>
    <source>
        <strain evidence="6">Pi057C3</strain>
    </source>
</reference>
<dbReference type="InterPro" id="IPR015914">
    <property type="entry name" value="PAPs_N"/>
</dbReference>
<dbReference type="EMBL" id="JAKCXM010000024">
    <property type="protein sequence ID" value="KAJ0407146.1"/>
    <property type="molecule type" value="Genomic_DNA"/>
</dbReference>
<dbReference type="InterPro" id="IPR003961">
    <property type="entry name" value="FN3_dom"/>
</dbReference>
<evidence type="ECO:0000259" key="4">
    <source>
        <dbReference type="Pfam" id="PF00149"/>
    </source>
</evidence>
<dbReference type="Gene3D" id="3.60.21.10">
    <property type="match status" value="1"/>
</dbReference>
<dbReference type="InterPro" id="IPR041792">
    <property type="entry name" value="MPP_PAP"/>
</dbReference>
<dbReference type="InterPro" id="IPR029052">
    <property type="entry name" value="Metallo-depent_PP-like"/>
</dbReference>
<dbReference type="AlphaFoldDB" id="A0AAD5LQP2"/>
<dbReference type="InterPro" id="IPR004843">
    <property type="entry name" value="Calcineurin-like_PHP"/>
</dbReference>
<dbReference type="CDD" id="cd00063">
    <property type="entry name" value="FN3"/>
    <property type="match status" value="1"/>
</dbReference>
<organism evidence="6 7">
    <name type="scientific">Pythium insidiosum</name>
    <name type="common">Pythiosis disease agent</name>
    <dbReference type="NCBI Taxonomy" id="114742"/>
    <lineage>
        <taxon>Eukaryota</taxon>
        <taxon>Sar</taxon>
        <taxon>Stramenopiles</taxon>
        <taxon>Oomycota</taxon>
        <taxon>Peronosporomycetes</taxon>
        <taxon>Pythiales</taxon>
        <taxon>Pythiaceae</taxon>
        <taxon>Pythium</taxon>
    </lineage>
</organism>
<comment type="catalytic activity">
    <reaction evidence="3">
        <text>a phosphate monoester + H2O = an alcohol + phosphate</text>
        <dbReference type="Rhea" id="RHEA:15017"/>
        <dbReference type="ChEBI" id="CHEBI:15377"/>
        <dbReference type="ChEBI" id="CHEBI:30879"/>
        <dbReference type="ChEBI" id="CHEBI:43474"/>
        <dbReference type="ChEBI" id="CHEBI:67140"/>
        <dbReference type="EC" id="3.1.3.2"/>
    </reaction>
</comment>
<dbReference type="GO" id="GO:0003993">
    <property type="term" value="F:acid phosphatase activity"/>
    <property type="evidence" value="ECO:0007669"/>
    <property type="project" value="UniProtKB-EC"/>
</dbReference>
<dbReference type="Gene3D" id="2.60.40.380">
    <property type="entry name" value="Purple acid phosphatase-like, N-terminal"/>
    <property type="match status" value="1"/>
</dbReference>
<keyword evidence="2" id="KW-0325">Glycoprotein</keyword>
<gene>
    <name evidence="6" type="ORF">P43SY_001104</name>
</gene>
<feature type="chain" id="PRO_5041772998" description="Purple acid phosphatase" evidence="3">
    <location>
        <begin position="24"/>
        <end position="586"/>
    </location>
</feature>
<feature type="signal peptide" evidence="3">
    <location>
        <begin position="1"/>
        <end position="23"/>
    </location>
</feature>
<dbReference type="PANTHER" id="PTHR45867">
    <property type="entry name" value="PURPLE ACID PHOSPHATASE"/>
    <property type="match status" value="1"/>
</dbReference>
<dbReference type="Proteomes" id="UP001209570">
    <property type="component" value="Unassembled WGS sequence"/>
</dbReference>
<dbReference type="InterPro" id="IPR008963">
    <property type="entry name" value="Purple_acid_Pase-like_N"/>
</dbReference>
<comment type="similarity">
    <text evidence="3">Belongs to the metallophosphoesterase superfamily. Purple acid phosphatase family.</text>
</comment>
<feature type="domain" description="Purple acid phosphatase N-terminal" evidence="5">
    <location>
        <begin position="112"/>
        <end position="210"/>
    </location>
</feature>
<dbReference type="GO" id="GO:0046872">
    <property type="term" value="F:metal ion binding"/>
    <property type="evidence" value="ECO:0007669"/>
    <property type="project" value="InterPro"/>
</dbReference>
<dbReference type="SUPFAM" id="SSF56300">
    <property type="entry name" value="Metallo-dependent phosphatases"/>
    <property type="match status" value="1"/>
</dbReference>
<keyword evidence="3" id="KW-0378">Hydrolase</keyword>
<evidence type="ECO:0000256" key="1">
    <source>
        <dbReference type="ARBA" id="ARBA00022729"/>
    </source>
</evidence>
<accession>A0AAD5LQP2</accession>
<sequence length="586" mass="64708">MAVTTVFVLSLLAIASTVRKASPTPVHVFSRLQLEPRVPPPPLPERLFIVSDDSQCHFDADSKECVPVTACSFQFRFGDLKLSQSCRVRRLNEAPRPVSSDGTASRSSALLPQHVHLAYAGRATGTAMTVSWSTFQRLARPELRIGSHISSLSPAVNVSYVVDAYDVDASYSLFSYHATVEGLSPDTAYIFQVGSEGHVGPSSSFGAFRTARLPSALTINESVAMTKRDRPKPTSLLLLGDLGVDGPVNRAAIEYLEAQVNASSIDFVLHLGDLAGANRGSSGGAQSSFLSLLRHLSFTYEQTINRWMLSLEPMQLLVPYMIVPGDRDAACEELQCLFRESKRRHLNGFRAFNSRFRMPSIESNGARNMWYSFDQGDVHFIVLNSESKSESNRDDSEGQTSNGTLAFEHQLVWLREDLRKAYAHRRDVPWIVVAMHRPIYSVLHVDVSTLDLTGDALRLQRAFEDLFIEYHVDVVISAHGDAYERSYPVSAGHTIVGRVEEFGTVYVDPSAPVYVVTGSLDGLRRRALSFRPEFTVAWNAKFDDQHHAVTHLQADRSTLWLQTVAIGTNAGHVLDELAIVKSGAAA</sequence>
<dbReference type="Pfam" id="PF00149">
    <property type="entry name" value="Metallophos"/>
    <property type="match status" value="1"/>
</dbReference>
<comment type="caution">
    <text evidence="6">The sequence shown here is derived from an EMBL/GenBank/DDBJ whole genome shotgun (WGS) entry which is preliminary data.</text>
</comment>
<keyword evidence="1 3" id="KW-0732">Signal</keyword>
<dbReference type="PANTHER" id="PTHR45867:SF3">
    <property type="entry name" value="ACID PHOSPHATASE TYPE 7"/>
    <property type="match status" value="1"/>
</dbReference>
<evidence type="ECO:0000259" key="5">
    <source>
        <dbReference type="Pfam" id="PF16656"/>
    </source>
</evidence>
<proteinExistence type="inferred from homology"/>
<keyword evidence="7" id="KW-1185">Reference proteome</keyword>
<protein>
    <recommendedName>
        <fullName evidence="3">Purple acid phosphatase</fullName>
        <ecNumber evidence="3">3.1.3.2</ecNumber>
    </recommendedName>
</protein>
<evidence type="ECO:0000313" key="7">
    <source>
        <dbReference type="Proteomes" id="UP001209570"/>
    </source>
</evidence>
<dbReference type="SUPFAM" id="SSF49363">
    <property type="entry name" value="Purple acid phosphatase, N-terminal domain"/>
    <property type="match status" value="1"/>
</dbReference>
<dbReference type="EC" id="3.1.3.2" evidence="3"/>
<feature type="domain" description="Calcineurin-like phosphoesterase" evidence="4">
    <location>
        <begin position="236"/>
        <end position="479"/>
    </location>
</feature>
<evidence type="ECO:0000256" key="3">
    <source>
        <dbReference type="RuleBase" id="RU361203"/>
    </source>
</evidence>
<dbReference type="Pfam" id="PF16656">
    <property type="entry name" value="Pur_ac_phosph_N"/>
    <property type="match status" value="1"/>
</dbReference>
<evidence type="ECO:0000313" key="6">
    <source>
        <dbReference type="EMBL" id="KAJ0407146.1"/>
    </source>
</evidence>
<dbReference type="CDD" id="cd00839">
    <property type="entry name" value="MPP_PAPs"/>
    <property type="match status" value="1"/>
</dbReference>
<evidence type="ECO:0000256" key="2">
    <source>
        <dbReference type="ARBA" id="ARBA00023180"/>
    </source>
</evidence>